<dbReference type="RefSeq" id="WP_247030672.1">
    <property type="nucleotide sequence ID" value="NZ_JALKCH010000014.1"/>
</dbReference>
<dbReference type="Proteomes" id="UP001203284">
    <property type="component" value="Unassembled WGS sequence"/>
</dbReference>
<sequence>MTLDGSSLAFGGGVTALVFSLVFAWLWQNRRETYLAAWALGALCAAAGLTMASRKQGLALVDRSASLSFLVILLMAASLALLRFGIVLFERPAPSRITRGDILGAAGMAGVPVLAFIGVRAAGGAAYFAMAFGLVGLAFISASAAHLLLRSARRGIRNLPELVAGAGLCLYALALLVTALLRFYLGWAGGAEGVPMPVFFVVDQFVGAAIYCALIFMAAWRRRSELESIALVDPLTRLLNRRALGEAMGGLTGRTLGAVAVFMIDIDRFKAVNDTHGHDVGDEVLVELARRCGRLSHAAGATLYRYGGEEFLCLHTDTTIEAATQLAEALRHAIEATPFLLGPLSLDLTVSVGLAMGGAGDSEPSSIVKRADTALYAAKNAGRNRVSVAPSNAAGLPAPPTA</sequence>
<comment type="caution">
    <text evidence="5">The sequence shown here is derived from an EMBL/GenBank/DDBJ whole genome shotgun (WGS) entry which is preliminary data.</text>
</comment>
<protein>
    <recommendedName>
        <fullName evidence="1">diguanylate cyclase</fullName>
        <ecNumber evidence="1">2.7.7.65</ecNumber>
    </recommendedName>
</protein>
<feature type="transmembrane region" description="Helical" evidence="3">
    <location>
        <begin position="65"/>
        <end position="89"/>
    </location>
</feature>
<feature type="transmembrane region" description="Helical" evidence="3">
    <location>
        <begin position="125"/>
        <end position="149"/>
    </location>
</feature>
<dbReference type="SUPFAM" id="SSF55073">
    <property type="entry name" value="Nucleotide cyclase"/>
    <property type="match status" value="1"/>
</dbReference>
<feature type="transmembrane region" description="Helical" evidence="3">
    <location>
        <begin position="197"/>
        <end position="220"/>
    </location>
</feature>
<evidence type="ECO:0000256" key="3">
    <source>
        <dbReference type="SAM" id="Phobius"/>
    </source>
</evidence>
<evidence type="ECO:0000256" key="1">
    <source>
        <dbReference type="ARBA" id="ARBA00012528"/>
    </source>
</evidence>
<dbReference type="NCBIfam" id="TIGR00254">
    <property type="entry name" value="GGDEF"/>
    <property type="match status" value="1"/>
</dbReference>
<evidence type="ECO:0000313" key="6">
    <source>
        <dbReference type="Proteomes" id="UP001203284"/>
    </source>
</evidence>
<evidence type="ECO:0000259" key="4">
    <source>
        <dbReference type="PROSITE" id="PS50887"/>
    </source>
</evidence>
<dbReference type="EC" id="2.7.7.65" evidence="1"/>
<dbReference type="InterPro" id="IPR029787">
    <property type="entry name" value="Nucleotide_cyclase"/>
</dbReference>
<dbReference type="Pfam" id="PF00990">
    <property type="entry name" value="GGDEF"/>
    <property type="match status" value="1"/>
</dbReference>
<feature type="transmembrane region" description="Helical" evidence="3">
    <location>
        <begin position="6"/>
        <end position="27"/>
    </location>
</feature>
<keyword evidence="6" id="KW-1185">Reference proteome</keyword>
<feature type="transmembrane region" description="Helical" evidence="3">
    <location>
        <begin position="34"/>
        <end position="53"/>
    </location>
</feature>
<evidence type="ECO:0000256" key="2">
    <source>
        <dbReference type="ARBA" id="ARBA00034247"/>
    </source>
</evidence>
<dbReference type="SMART" id="SM00267">
    <property type="entry name" value="GGDEF"/>
    <property type="match status" value="1"/>
</dbReference>
<feature type="transmembrane region" description="Helical" evidence="3">
    <location>
        <begin position="101"/>
        <end position="119"/>
    </location>
</feature>
<organism evidence="5 6">
    <name type="scientific">Ancylobacter crimeensis</name>
    <dbReference type="NCBI Taxonomy" id="2579147"/>
    <lineage>
        <taxon>Bacteria</taxon>
        <taxon>Pseudomonadati</taxon>
        <taxon>Pseudomonadota</taxon>
        <taxon>Alphaproteobacteria</taxon>
        <taxon>Hyphomicrobiales</taxon>
        <taxon>Xanthobacteraceae</taxon>
        <taxon>Ancylobacter</taxon>
    </lineage>
</organism>
<dbReference type="PANTHER" id="PTHR45138">
    <property type="entry name" value="REGULATORY COMPONENTS OF SENSORY TRANSDUCTION SYSTEM"/>
    <property type="match status" value="1"/>
</dbReference>
<keyword evidence="3" id="KW-1133">Transmembrane helix</keyword>
<proteinExistence type="predicted"/>
<dbReference type="EMBL" id="JALKCH010000014">
    <property type="protein sequence ID" value="MCK0198772.1"/>
    <property type="molecule type" value="Genomic_DNA"/>
</dbReference>
<dbReference type="Gene3D" id="3.30.70.270">
    <property type="match status" value="1"/>
</dbReference>
<dbReference type="PROSITE" id="PS50887">
    <property type="entry name" value="GGDEF"/>
    <property type="match status" value="1"/>
</dbReference>
<dbReference type="PANTHER" id="PTHR45138:SF9">
    <property type="entry name" value="DIGUANYLATE CYCLASE DGCM-RELATED"/>
    <property type="match status" value="1"/>
</dbReference>
<feature type="transmembrane region" description="Helical" evidence="3">
    <location>
        <begin position="161"/>
        <end position="185"/>
    </location>
</feature>
<dbReference type="InterPro" id="IPR000160">
    <property type="entry name" value="GGDEF_dom"/>
</dbReference>
<feature type="domain" description="GGDEF" evidence="4">
    <location>
        <begin position="257"/>
        <end position="391"/>
    </location>
</feature>
<dbReference type="InterPro" id="IPR050469">
    <property type="entry name" value="Diguanylate_Cyclase"/>
</dbReference>
<dbReference type="InterPro" id="IPR043128">
    <property type="entry name" value="Rev_trsase/Diguanyl_cyclase"/>
</dbReference>
<name>A0ABT0DFP5_9HYPH</name>
<dbReference type="CDD" id="cd01949">
    <property type="entry name" value="GGDEF"/>
    <property type="match status" value="1"/>
</dbReference>
<comment type="catalytic activity">
    <reaction evidence="2">
        <text>2 GTP = 3',3'-c-di-GMP + 2 diphosphate</text>
        <dbReference type="Rhea" id="RHEA:24898"/>
        <dbReference type="ChEBI" id="CHEBI:33019"/>
        <dbReference type="ChEBI" id="CHEBI:37565"/>
        <dbReference type="ChEBI" id="CHEBI:58805"/>
        <dbReference type="EC" id="2.7.7.65"/>
    </reaction>
</comment>
<accession>A0ABT0DFP5</accession>
<keyword evidence="3" id="KW-0472">Membrane</keyword>
<reference evidence="5 6" key="1">
    <citation type="submission" date="2022-04" db="EMBL/GenBank/DDBJ databases">
        <authorList>
            <person name="Grouzdev D.S."/>
            <person name="Pantiukh K.S."/>
            <person name="Krutkina M.S."/>
        </authorList>
    </citation>
    <scope>NUCLEOTIDE SEQUENCE [LARGE SCALE GENOMIC DNA]</scope>
    <source>
        <strain evidence="5 6">6x-1</strain>
    </source>
</reference>
<evidence type="ECO:0000313" key="5">
    <source>
        <dbReference type="EMBL" id="MCK0198772.1"/>
    </source>
</evidence>
<keyword evidence="3" id="KW-0812">Transmembrane</keyword>
<gene>
    <name evidence="5" type="ORF">MWN34_17880</name>
</gene>